<dbReference type="AlphaFoldDB" id="A0A5N6EL63"/>
<organism evidence="1 2">
    <name type="scientific">Aspergillus novoparasiticus</name>
    <dbReference type="NCBI Taxonomy" id="986946"/>
    <lineage>
        <taxon>Eukaryota</taxon>
        <taxon>Fungi</taxon>
        <taxon>Dikarya</taxon>
        <taxon>Ascomycota</taxon>
        <taxon>Pezizomycotina</taxon>
        <taxon>Eurotiomycetes</taxon>
        <taxon>Eurotiomycetidae</taxon>
        <taxon>Eurotiales</taxon>
        <taxon>Aspergillaceae</taxon>
        <taxon>Aspergillus</taxon>
        <taxon>Aspergillus subgen. Circumdati</taxon>
    </lineage>
</organism>
<dbReference type="Proteomes" id="UP000326799">
    <property type="component" value="Unassembled WGS sequence"/>
</dbReference>
<keyword evidence="2" id="KW-1185">Reference proteome</keyword>
<proteinExistence type="predicted"/>
<protein>
    <submittedName>
        <fullName evidence="1">Uncharacterized protein</fullName>
    </submittedName>
</protein>
<evidence type="ECO:0000313" key="1">
    <source>
        <dbReference type="EMBL" id="KAB8218128.1"/>
    </source>
</evidence>
<accession>A0A5N6EL63</accession>
<dbReference type="EMBL" id="ML733453">
    <property type="protein sequence ID" value="KAB8218128.1"/>
    <property type="molecule type" value="Genomic_DNA"/>
</dbReference>
<name>A0A5N6EL63_9EURO</name>
<evidence type="ECO:0000313" key="2">
    <source>
        <dbReference type="Proteomes" id="UP000326799"/>
    </source>
</evidence>
<sequence length="63" mass="6842">MLWVTNGAQSSATSPDHALVYGLFRVVRQGHGANITILVVQSSTGHATELAIDQVRRLLTQVR</sequence>
<gene>
    <name evidence="1" type="ORF">BDV33DRAFT_175978</name>
</gene>
<reference evidence="1 2" key="1">
    <citation type="submission" date="2019-04" db="EMBL/GenBank/DDBJ databases">
        <title>Fungal friends and foes A comparative genomics study of 23 Aspergillus species from section Flavi.</title>
        <authorList>
            <consortium name="DOE Joint Genome Institute"/>
            <person name="Kjaerbolling I."/>
            <person name="Vesth T.C."/>
            <person name="Frisvad J.C."/>
            <person name="Nybo J.L."/>
            <person name="Theobald S."/>
            <person name="Kildgaard S."/>
            <person name="Petersen T.I."/>
            <person name="Kuo A."/>
            <person name="Sato A."/>
            <person name="Lyhne E.K."/>
            <person name="Kogle M.E."/>
            <person name="Wiebenga A."/>
            <person name="Kun R.S."/>
            <person name="Lubbers R.J."/>
            <person name="Makela M.R."/>
            <person name="Barry K."/>
            <person name="Chovatia M."/>
            <person name="Clum A."/>
            <person name="Daum C."/>
            <person name="Haridas S."/>
            <person name="He G."/>
            <person name="LaButti K."/>
            <person name="Lipzen A."/>
            <person name="Mondo S."/>
            <person name="Pangilinan J."/>
            <person name="Riley R."/>
            <person name="Salamov A."/>
            <person name="Simmons B.A."/>
            <person name="Magnuson J.K."/>
            <person name="Henrissat B."/>
            <person name="Mortensen U.H."/>
            <person name="Larsen T.O."/>
            <person name="De vries R.P."/>
            <person name="Grigoriev I.V."/>
            <person name="Machida M."/>
            <person name="Baker S.E."/>
            <person name="Andersen M.R."/>
        </authorList>
    </citation>
    <scope>NUCLEOTIDE SEQUENCE [LARGE SCALE GENOMIC DNA]</scope>
    <source>
        <strain evidence="1 2">CBS 126849</strain>
    </source>
</reference>